<organism evidence="9 10">
    <name type="scientific">Spirosoma profusum</name>
    <dbReference type="NCBI Taxonomy" id="2771354"/>
    <lineage>
        <taxon>Bacteria</taxon>
        <taxon>Pseudomonadati</taxon>
        <taxon>Bacteroidota</taxon>
        <taxon>Cytophagia</taxon>
        <taxon>Cytophagales</taxon>
        <taxon>Cytophagaceae</taxon>
        <taxon>Spirosoma</taxon>
    </lineage>
</organism>
<dbReference type="Proteomes" id="UP000598820">
    <property type="component" value="Unassembled WGS sequence"/>
</dbReference>
<evidence type="ECO:0000256" key="6">
    <source>
        <dbReference type="ARBA" id="ARBA00023125"/>
    </source>
</evidence>
<dbReference type="PANTHER" id="PTHR13604">
    <property type="entry name" value="DC12-RELATED"/>
    <property type="match status" value="1"/>
</dbReference>
<evidence type="ECO:0000256" key="4">
    <source>
        <dbReference type="ARBA" id="ARBA00022801"/>
    </source>
</evidence>
<evidence type="ECO:0000313" key="9">
    <source>
        <dbReference type="EMBL" id="MBD2700266.1"/>
    </source>
</evidence>
<evidence type="ECO:0000256" key="5">
    <source>
        <dbReference type="ARBA" id="ARBA00023124"/>
    </source>
</evidence>
<evidence type="ECO:0000256" key="1">
    <source>
        <dbReference type="ARBA" id="ARBA00008136"/>
    </source>
</evidence>
<keyword evidence="3" id="KW-0227">DNA damage</keyword>
<keyword evidence="2 8" id="KW-0645">Protease</keyword>
<dbReference type="InterPro" id="IPR003738">
    <property type="entry name" value="SRAP"/>
</dbReference>
<dbReference type="Pfam" id="PF02586">
    <property type="entry name" value="SRAP"/>
    <property type="match status" value="1"/>
</dbReference>
<comment type="similarity">
    <text evidence="1 8">Belongs to the SOS response-associated peptidase family.</text>
</comment>
<proteinExistence type="inferred from homology"/>
<keyword evidence="5" id="KW-0190">Covalent protein-DNA linkage</keyword>
<dbReference type="GO" id="GO:0008233">
    <property type="term" value="F:peptidase activity"/>
    <property type="evidence" value="ECO:0007669"/>
    <property type="project" value="UniProtKB-KW"/>
</dbReference>
<evidence type="ECO:0000256" key="2">
    <source>
        <dbReference type="ARBA" id="ARBA00022670"/>
    </source>
</evidence>
<dbReference type="EC" id="3.4.-.-" evidence="8"/>
<dbReference type="AlphaFoldDB" id="A0A926Y1R1"/>
<dbReference type="GO" id="GO:0016829">
    <property type="term" value="F:lyase activity"/>
    <property type="evidence" value="ECO:0007669"/>
    <property type="project" value="UniProtKB-KW"/>
</dbReference>
<gene>
    <name evidence="9" type="ORF">IC229_06455</name>
</gene>
<dbReference type="EMBL" id="JACWZY010000004">
    <property type="protein sequence ID" value="MBD2700266.1"/>
    <property type="molecule type" value="Genomic_DNA"/>
</dbReference>
<dbReference type="InterPro" id="IPR036590">
    <property type="entry name" value="SRAP-like"/>
</dbReference>
<dbReference type="SUPFAM" id="SSF143081">
    <property type="entry name" value="BB1717-like"/>
    <property type="match status" value="1"/>
</dbReference>
<evidence type="ECO:0000313" key="10">
    <source>
        <dbReference type="Proteomes" id="UP000598820"/>
    </source>
</evidence>
<sequence length="247" mass="28050">MCYHKSLNVKASELEERYNAAFPDSGDFQPVYHANAYTFPAWPIVTHQEPNKLQMIRWGLIPNWTKSQDAADEIRTRTINARAETIYEKPSFRGAAQSGKRCVIPVTGFYEWHTIGSKKFPFYISATDQKITSIAGLWDEWPDPETGELVKTYTLLTTDANSLLAAIHNSKKRMPCLLSAKAEKAWLHDNLSEKDALALVNHQYPVSKLHSYSISKRITSRTEPNDVADVLKPSEYPELSKKSELFA</sequence>
<protein>
    <recommendedName>
        <fullName evidence="8">Abasic site processing protein</fullName>
        <ecNumber evidence="8">3.4.-.-</ecNumber>
    </recommendedName>
</protein>
<evidence type="ECO:0000256" key="3">
    <source>
        <dbReference type="ARBA" id="ARBA00022763"/>
    </source>
</evidence>
<dbReference type="GO" id="GO:0006508">
    <property type="term" value="P:proteolysis"/>
    <property type="evidence" value="ECO:0007669"/>
    <property type="project" value="UniProtKB-KW"/>
</dbReference>
<comment type="caution">
    <text evidence="9">The sequence shown here is derived from an EMBL/GenBank/DDBJ whole genome shotgun (WGS) entry which is preliminary data.</text>
</comment>
<dbReference type="PANTHER" id="PTHR13604:SF0">
    <property type="entry name" value="ABASIC SITE PROCESSING PROTEIN HMCES"/>
    <property type="match status" value="1"/>
</dbReference>
<dbReference type="RefSeq" id="WP_190886131.1">
    <property type="nucleotide sequence ID" value="NZ_JACWZY010000004.1"/>
</dbReference>
<evidence type="ECO:0000256" key="8">
    <source>
        <dbReference type="RuleBase" id="RU364100"/>
    </source>
</evidence>
<dbReference type="GO" id="GO:0106300">
    <property type="term" value="P:protein-DNA covalent cross-linking repair"/>
    <property type="evidence" value="ECO:0007669"/>
    <property type="project" value="InterPro"/>
</dbReference>
<reference evidence="9" key="1">
    <citation type="submission" date="2020-09" db="EMBL/GenBank/DDBJ databases">
        <authorList>
            <person name="Kim M.K."/>
        </authorList>
    </citation>
    <scope>NUCLEOTIDE SEQUENCE</scope>
    <source>
        <strain evidence="9">BT702</strain>
    </source>
</reference>
<evidence type="ECO:0000256" key="7">
    <source>
        <dbReference type="ARBA" id="ARBA00023239"/>
    </source>
</evidence>
<dbReference type="Gene3D" id="3.90.1680.10">
    <property type="entry name" value="SOS response associated peptidase-like"/>
    <property type="match status" value="1"/>
</dbReference>
<keyword evidence="4 8" id="KW-0378">Hydrolase</keyword>
<keyword evidence="6" id="KW-0238">DNA-binding</keyword>
<name>A0A926Y1R1_9BACT</name>
<keyword evidence="10" id="KW-1185">Reference proteome</keyword>
<dbReference type="GO" id="GO:0003697">
    <property type="term" value="F:single-stranded DNA binding"/>
    <property type="evidence" value="ECO:0007669"/>
    <property type="project" value="InterPro"/>
</dbReference>
<keyword evidence="7" id="KW-0456">Lyase</keyword>
<accession>A0A926Y1R1</accession>